<evidence type="ECO:0000313" key="10">
    <source>
        <dbReference type="Proteomes" id="UP000580474"/>
    </source>
</evidence>
<keyword evidence="2" id="KW-0858">Xylan degradation</keyword>
<evidence type="ECO:0000256" key="6">
    <source>
        <dbReference type="PIRSR" id="PIRSR606710-2"/>
    </source>
</evidence>
<feature type="site" description="Important for catalytic activity, responsible for pKa modulation of the active site Glu and correct orientation of both the proton donor and substrate" evidence="6">
    <location>
        <position position="210"/>
    </location>
</feature>
<dbReference type="InterPro" id="IPR052176">
    <property type="entry name" value="Glycosyl_Hydrlase_43_Enz"/>
</dbReference>
<dbReference type="CDD" id="cd08991">
    <property type="entry name" value="GH43_HoAraf43-like"/>
    <property type="match status" value="1"/>
</dbReference>
<dbReference type="RefSeq" id="WP_343071481.1">
    <property type="nucleotide sequence ID" value="NZ_JACHIV010000001.1"/>
</dbReference>
<evidence type="ECO:0000256" key="3">
    <source>
        <dbReference type="ARBA" id="ARBA00022801"/>
    </source>
</evidence>
<dbReference type="Pfam" id="PF04616">
    <property type="entry name" value="Glyco_hydro_43"/>
    <property type="match status" value="2"/>
</dbReference>
<comment type="caution">
    <text evidence="9">The sequence shown here is derived from an EMBL/GenBank/DDBJ whole genome shotgun (WGS) entry which is preliminary data.</text>
</comment>
<proteinExistence type="inferred from homology"/>
<name>A0A840NEC2_9PSEU</name>
<dbReference type="InterPro" id="IPR006710">
    <property type="entry name" value="Glyco_hydro_43"/>
</dbReference>
<keyword evidence="8" id="KW-0732">Signal</keyword>
<dbReference type="PANTHER" id="PTHR43772:SF2">
    <property type="entry name" value="PUTATIVE (AFU_ORTHOLOGUE AFUA_2G04480)-RELATED"/>
    <property type="match status" value="1"/>
</dbReference>
<protein>
    <recommendedName>
        <fullName evidence="11">Glycosyl hydrolase family 43</fullName>
    </recommendedName>
</protein>
<dbReference type="InterPro" id="IPR023296">
    <property type="entry name" value="Glyco_hydro_beta-prop_sf"/>
</dbReference>
<keyword evidence="3" id="KW-0378">Hydrolase</keyword>
<keyword evidence="2" id="KW-0624">Polysaccharide degradation</keyword>
<evidence type="ECO:0000256" key="8">
    <source>
        <dbReference type="SAM" id="SignalP"/>
    </source>
</evidence>
<evidence type="ECO:0008006" key="11">
    <source>
        <dbReference type="Google" id="ProtNLM"/>
    </source>
</evidence>
<reference evidence="9 10" key="1">
    <citation type="submission" date="2020-08" db="EMBL/GenBank/DDBJ databases">
        <title>Sequencing the genomes of 1000 actinobacteria strains.</title>
        <authorList>
            <person name="Klenk H.-P."/>
        </authorList>
    </citation>
    <scope>NUCLEOTIDE SEQUENCE [LARGE SCALE GENOMIC DNA]</scope>
    <source>
        <strain evidence="9 10">DSM 45582</strain>
    </source>
</reference>
<dbReference type="AlphaFoldDB" id="A0A840NEC2"/>
<dbReference type="PANTHER" id="PTHR43772">
    <property type="entry name" value="ENDO-1,4-BETA-XYLANASE"/>
    <property type="match status" value="1"/>
</dbReference>
<evidence type="ECO:0000256" key="7">
    <source>
        <dbReference type="SAM" id="MobiDB-lite"/>
    </source>
</evidence>
<accession>A0A840NEC2</accession>
<dbReference type="GO" id="GO:0045493">
    <property type="term" value="P:xylan catabolic process"/>
    <property type="evidence" value="ECO:0007669"/>
    <property type="project" value="UniProtKB-KW"/>
</dbReference>
<feature type="chain" id="PRO_5032383617" description="Glycosyl hydrolase family 43" evidence="8">
    <location>
        <begin position="29"/>
        <end position="688"/>
    </location>
</feature>
<keyword evidence="5" id="KW-0326">Glycosidase</keyword>
<evidence type="ECO:0000256" key="2">
    <source>
        <dbReference type="ARBA" id="ARBA00022651"/>
    </source>
</evidence>
<feature type="region of interest" description="Disordered" evidence="7">
    <location>
        <begin position="261"/>
        <end position="283"/>
    </location>
</feature>
<dbReference type="Gene3D" id="2.115.10.20">
    <property type="entry name" value="Glycosyl hydrolase domain, family 43"/>
    <property type="match status" value="1"/>
</dbReference>
<dbReference type="EMBL" id="JACHIV010000001">
    <property type="protein sequence ID" value="MBB5070706.1"/>
    <property type="molecule type" value="Genomic_DNA"/>
</dbReference>
<comment type="similarity">
    <text evidence="1">Belongs to the glycosyl hydrolase 43 family.</text>
</comment>
<evidence type="ECO:0000313" key="9">
    <source>
        <dbReference type="EMBL" id="MBB5070706.1"/>
    </source>
</evidence>
<gene>
    <name evidence="9" type="ORF">BJ969_003794</name>
</gene>
<organism evidence="9 10">
    <name type="scientific">Saccharopolyspora gloriosae</name>
    <dbReference type="NCBI Taxonomy" id="455344"/>
    <lineage>
        <taxon>Bacteria</taxon>
        <taxon>Bacillati</taxon>
        <taxon>Actinomycetota</taxon>
        <taxon>Actinomycetes</taxon>
        <taxon>Pseudonocardiales</taxon>
        <taxon>Pseudonocardiaceae</taxon>
        <taxon>Saccharopolyspora</taxon>
    </lineage>
</organism>
<evidence type="ECO:0000256" key="5">
    <source>
        <dbReference type="ARBA" id="ARBA00023295"/>
    </source>
</evidence>
<dbReference type="Proteomes" id="UP000580474">
    <property type="component" value="Unassembled WGS sequence"/>
</dbReference>
<sequence length="688" mass="73909">MAIRWSRVRGILFALPILLAATASGSAAAPRPASDATYYNDAALPAADPFVLRDPSSGDYFAYSTDGADPGHEFAIYRSPDLVTWQRLPGGALDMSDGDQWGRDWFWAPEVYHNPATGRYFLFYSARLRDGVAEHFGYADFEEPSKVGVAVSDSPAGPFHNITPGPIDYHPYDPDYHDVNLIMDAEQKKPPATLEEGRTAPLGTYIPFIDPNVFFDDGRIFLYYSRNAYRNWVWDHELGKYVEESNVLVVELTSEWWNDPSGTTMPQITPGYRDTNRAPDDPPGVRKDGFTPIIDYGSDPQQWENAHVDDYAETGGAEKDRRWSEGSTVVRTTTREGKPRYFLTYSANNFANSFYGVGYAVADDPLGPWRKSPANPVLSQDEQLGMYSTGHGSVISLPDAAELYYVHHGRPSAEIDRRLYTSRLRLDPDRSSLRIDGTTQDRPVPSGVAPYSLIADRPLVDVSGGRGEVGWRVDTASGTAMPLGNSLNRVEPQVDPASGLTVEPAADGAVVLGSPDGVVPLRLSYQRRLAAGPHAEVNQDAGPVAITVPVADCATTVTGEQADVVVSEGVTCLVDARVRGSVRVAAGASLIAVNSTVDGAVRAESPGAVWLSGGSIGGPVRVRGAVGPVRVDGVEVTGSVTLTGNAGPVVAGSSIGGALRCWRNEPAPVDEGLANEVRGAVRGQCGEL</sequence>
<keyword evidence="10" id="KW-1185">Reference proteome</keyword>
<dbReference type="GO" id="GO:0004553">
    <property type="term" value="F:hydrolase activity, hydrolyzing O-glycosyl compounds"/>
    <property type="evidence" value="ECO:0007669"/>
    <property type="project" value="InterPro"/>
</dbReference>
<evidence type="ECO:0000256" key="4">
    <source>
        <dbReference type="ARBA" id="ARBA00023277"/>
    </source>
</evidence>
<feature type="compositionally biased region" description="Basic and acidic residues" evidence="7">
    <location>
        <begin position="274"/>
        <end position="283"/>
    </location>
</feature>
<dbReference type="SUPFAM" id="SSF75005">
    <property type="entry name" value="Arabinanase/levansucrase/invertase"/>
    <property type="match status" value="1"/>
</dbReference>
<evidence type="ECO:0000256" key="1">
    <source>
        <dbReference type="ARBA" id="ARBA00009865"/>
    </source>
</evidence>
<keyword evidence="4" id="KW-0119">Carbohydrate metabolism</keyword>
<feature type="signal peptide" evidence="8">
    <location>
        <begin position="1"/>
        <end position="28"/>
    </location>
</feature>